<protein>
    <recommendedName>
        <fullName evidence="1">Cytochrome P460 domain-containing protein</fullName>
    </recommendedName>
</protein>
<sequence>MVKDAKGRFPGNPPWGDGWGWALFSADDPATTVTKDYKTECIQCHLPVKENDWVYTYGYPPLN</sequence>
<keyword evidence="3" id="KW-1185">Reference proteome</keyword>
<feature type="domain" description="Cytochrome P460" evidence="1">
    <location>
        <begin position="1"/>
        <end position="56"/>
    </location>
</feature>
<accession>A0ABN6DZ09</accession>
<dbReference type="Pfam" id="PF16694">
    <property type="entry name" value="Cytochrome_P460"/>
    <property type="match status" value="1"/>
</dbReference>
<dbReference type="EMBL" id="AP024355">
    <property type="protein sequence ID" value="BCR05371.1"/>
    <property type="molecule type" value="Genomic_DNA"/>
</dbReference>
<reference evidence="2 3" key="2">
    <citation type="journal article" date="2021" name="Int. J. Syst. Evol. Microbiol.">
        <title>Isolation and Polyphasic Characterization of Desulfuromonas versatilis sp. Nov., an Electrogenic Bacteria Capable of Versatile Metabolism Isolated from a Graphene Oxide-Reducing Enrichment Culture.</title>
        <authorList>
            <person name="Xie L."/>
            <person name="Yoshida N."/>
            <person name="Ishii S."/>
            <person name="Meng L."/>
        </authorList>
    </citation>
    <scope>NUCLEOTIDE SEQUENCE [LARGE SCALE GENOMIC DNA]</scope>
    <source>
        <strain evidence="2 3">NIT-T3</strain>
    </source>
</reference>
<dbReference type="InterPro" id="IPR038142">
    <property type="entry name" value="Cytochrome_P460_sp"/>
</dbReference>
<proteinExistence type="predicted"/>
<dbReference type="RefSeq" id="WP_221248799.1">
    <property type="nucleotide sequence ID" value="NZ_AP024355.1"/>
</dbReference>
<gene>
    <name evidence="2" type="ORF">DESUT3_24400</name>
</gene>
<evidence type="ECO:0000259" key="1">
    <source>
        <dbReference type="Pfam" id="PF16694"/>
    </source>
</evidence>
<evidence type="ECO:0000313" key="3">
    <source>
        <dbReference type="Proteomes" id="UP001319827"/>
    </source>
</evidence>
<dbReference type="Gene3D" id="3.50.70.20">
    <property type="entry name" value="Cytochrome P460"/>
    <property type="match status" value="1"/>
</dbReference>
<reference evidence="2 3" key="1">
    <citation type="journal article" date="2016" name="C (Basel)">
        <title>Selective Growth of and Electricity Production by Marine Exoelectrogenic Bacteria in Self-Aggregated Hydrogel of Microbially Reduced Graphene Oxide.</title>
        <authorList>
            <person name="Yoshida N."/>
            <person name="Goto Y."/>
            <person name="Miyata Y."/>
        </authorList>
    </citation>
    <scope>NUCLEOTIDE SEQUENCE [LARGE SCALE GENOMIC DNA]</scope>
    <source>
        <strain evidence="2 3">NIT-T3</strain>
    </source>
</reference>
<dbReference type="InterPro" id="IPR032033">
    <property type="entry name" value="Cytochrome_P460"/>
</dbReference>
<organism evidence="2 3">
    <name type="scientific">Desulfuromonas versatilis</name>
    <dbReference type="NCBI Taxonomy" id="2802975"/>
    <lineage>
        <taxon>Bacteria</taxon>
        <taxon>Pseudomonadati</taxon>
        <taxon>Thermodesulfobacteriota</taxon>
        <taxon>Desulfuromonadia</taxon>
        <taxon>Desulfuromonadales</taxon>
        <taxon>Desulfuromonadaceae</taxon>
        <taxon>Desulfuromonas</taxon>
    </lineage>
</organism>
<dbReference type="Proteomes" id="UP001319827">
    <property type="component" value="Chromosome"/>
</dbReference>
<evidence type="ECO:0000313" key="2">
    <source>
        <dbReference type="EMBL" id="BCR05371.1"/>
    </source>
</evidence>
<name>A0ABN6DZ09_9BACT</name>